<keyword evidence="2" id="KW-1185">Reference proteome</keyword>
<sequence>MAPLTPHWDQPSHPNIQDVIINEHEFTSKSLSKISLPPFGLYAKMDFPPCTSAHAPTYATVQCGRNEHLNLNSDLLYINHSCEPTLIFDTANFNIIAGPNGLQPGEELTFFYPSTEWDMAQPFDCLCGKPACRGRISGAKDMAKSQLEGLWLNGHIHELLEERDHRENAKPGNGSALTGGSLTKVAPPEDTTAQALKDALKHAEKVVEASRHALQSYLESAALASRTGGRYRTGNDYTVASEPAGPGGADASLLTGLTRRGATSRELSGEMGGDTILATGS</sequence>
<dbReference type="EMBL" id="MU393613">
    <property type="protein sequence ID" value="KAI4859792.1"/>
    <property type="molecule type" value="Genomic_DNA"/>
</dbReference>
<evidence type="ECO:0000313" key="1">
    <source>
        <dbReference type="EMBL" id="KAI4859792.1"/>
    </source>
</evidence>
<evidence type="ECO:0000313" key="2">
    <source>
        <dbReference type="Proteomes" id="UP001497700"/>
    </source>
</evidence>
<gene>
    <name evidence="1" type="ORF">F4820DRAFT_453554</name>
</gene>
<accession>A0ACB9YK69</accession>
<reference evidence="1 2" key="1">
    <citation type="journal article" date="2022" name="New Phytol.">
        <title>Ecological generalism drives hyperdiversity of secondary metabolite gene clusters in xylarialean endophytes.</title>
        <authorList>
            <person name="Franco M.E.E."/>
            <person name="Wisecaver J.H."/>
            <person name="Arnold A.E."/>
            <person name="Ju Y.M."/>
            <person name="Slot J.C."/>
            <person name="Ahrendt S."/>
            <person name="Moore L.P."/>
            <person name="Eastman K.E."/>
            <person name="Scott K."/>
            <person name="Konkel Z."/>
            <person name="Mondo S.J."/>
            <person name="Kuo A."/>
            <person name="Hayes R.D."/>
            <person name="Haridas S."/>
            <person name="Andreopoulos B."/>
            <person name="Riley R."/>
            <person name="LaButti K."/>
            <person name="Pangilinan J."/>
            <person name="Lipzen A."/>
            <person name="Amirebrahimi M."/>
            <person name="Yan J."/>
            <person name="Adam C."/>
            <person name="Keymanesh K."/>
            <person name="Ng V."/>
            <person name="Louie K."/>
            <person name="Northen T."/>
            <person name="Drula E."/>
            <person name="Henrissat B."/>
            <person name="Hsieh H.M."/>
            <person name="Youens-Clark K."/>
            <person name="Lutzoni F."/>
            <person name="Miadlikowska J."/>
            <person name="Eastwood D.C."/>
            <person name="Hamelin R.C."/>
            <person name="Grigoriev I.V."/>
            <person name="U'Ren J.M."/>
        </authorList>
    </citation>
    <scope>NUCLEOTIDE SEQUENCE [LARGE SCALE GENOMIC DNA]</scope>
    <source>
        <strain evidence="1 2">CBS 119005</strain>
    </source>
</reference>
<dbReference type="Proteomes" id="UP001497700">
    <property type="component" value="Unassembled WGS sequence"/>
</dbReference>
<proteinExistence type="predicted"/>
<comment type="caution">
    <text evidence="1">The sequence shown here is derived from an EMBL/GenBank/DDBJ whole genome shotgun (WGS) entry which is preliminary data.</text>
</comment>
<protein>
    <submittedName>
        <fullName evidence="1">Uncharacterized protein</fullName>
    </submittedName>
</protein>
<organism evidence="1 2">
    <name type="scientific">Hypoxylon rubiginosum</name>
    <dbReference type="NCBI Taxonomy" id="110542"/>
    <lineage>
        <taxon>Eukaryota</taxon>
        <taxon>Fungi</taxon>
        <taxon>Dikarya</taxon>
        <taxon>Ascomycota</taxon>
        <taxon>Pezizomycotina</taxon>
        <taxon>Sordariomycetes</taxon>
        <taxon>Xylariomycetidae</taxon>
        <taxon>Xylariales</taxon>
        <taxon>Hypoxylaceae</taxon>
        <taxon>Hypoxylon</taxon>
    </lineage>
</organism>
<name>A0ACB9YK69_9PEZI</name>